<feature type="compositionally biased region" description="Basic residues" evidence="1">
    <location>
        <begin position="152"/>
        <end position="161"/>
    </location>
</feature>
<feature type="region of interest" description="Disordered" evidence="1">
    <location>
        <begin position="126"/>
        <end position="161"/>
    </location>
</feature>
<evidence type="ECO:0000313" key="2">
    <source>
        <dbReference type="EnsemblMetazoa" id="PPA00034.1"/>
    </source>
</evidence>
<gene>
    <name evidence="2" type="primary">WBGene00089588</name>
</gene>
<dbReference type="AlphaFoldDB" id="A0A2A6BG90"/>
<evidence type="ECO:0000313" key="3">
    <source>
        <dbReference type="Proteomes" id="UP000005239"/>
    </source>
</evidence>
<dbReference type="Proteomes" id="UP000005239">
    <property type="component" value="Unassembled WGS sequence"/>
</dbReference>
<reference evidence="2" key="2">
    <citation type="submission" date="2022-06" db="UniProtKB">
        <authorList>
            <consortium name="EnsemblMetazoa"/>
        </authorList>
    </citation>
    <scope>IDENTIFICATION</scope>
    <source>
        <strain evidence="2">PS312</strain>
    </source>
</reference>
<protein>
    <submittedName>
        <fullName evidence="2">Uncharacterized protein</fullName>
    </submittedName>
</protein>
<accession>A0A8R1U3J4</accession>
<proteinExistence type="predicted"/>
<reference evidence="3" key="1">
    <citation type="journal article" date="2008" name="Nat. Genet.">
        <title>The Pristionchus pacificus genome provides a unique perspective on nematode lifestyle and parasitism.</title>
        <authorList>
            <person name="Dieterich C."/>
            <person name="Clifton S.W."/>
            <person name="Schuster L.N."/>
            <person name="Chinwalla A."/>
            <person name="Delehaunty K."/>
            <person name="Dinkelacker I."/>
            <person name="Fulton L."/>
            <person name="Fulton R."/>
            <person name="Godfrey J."/>
            <person name="Minx P."/>
            <person name="Mitreva M."/>
            <person name="Roeseler W."/>
            <person name="Tian H."/>
            <person name="Witte H."/>
            <person name="Yang S.P."/>
            <person name="Wilson R.K."/>
            <person name="Sommer R.J."/>
        </authorList>
    </citation>
    <scope>NUCLEOTIDE SEQUENCE [LARGE SCALE GENOMIC DNA]</scope>
    <source>
        <strain evidence="3">PS312</strain>
    </source>
</reference>
<dbReference type="EnsemblMetazoa" id="PPA00034.1">
    <property type="protein sequence ID" value="PPA00034.1"/>
    <property type="gene ID" value="WBGene00089588"/>
</dbReference>
<accession>A0A2A6BG90</accession>
<sequence length="161" mass="17603">MTTVGSNAPIAEKLEFNGSTFSILPTLAIPVTGKIVQVDLDVSNISPHIAMIKLSTEFKLHRKVLLLPSDPIYELQGHSGYKKVHFHVDTSFAKMNNLRKTNLIVTALDVNIVDIIKVVIIEPPVATSSESPQNSPQKHKGVGASGRSSKNKDKKKKKNPK</sequence>
<keyword evidence="3" id="KW-1185">Reference proteome</keyword>
<name>A0A2A6BG90_PRIPA</name>
<feature type="compositionally biased region" description="Polar residues" evidence="1">
    <location>
        <begin position="126"/>
        <end position="136"/>
    </location>
</feature>
<evidence type="ECO:0000256" key="1">
    <source>
        <dbReference type="SAM" id="MobiDB-lite"/>
    </source>
</evidence>
<organism evidence="2 3">
    <name type="scientific">Pristionchus pacificus</name>
    <name type="common">Parasitic nematode worm</name>
    <dbReference type="NCBI Taxonomy" id="54126"/>
    <lineage>
        <taxon>Eukaryota</taxon>
        <taxon>Metazoa</taxon>
        <taxon>Ecdysozoa</taxon>
        <taxon>Nematoda</taxon>
        <taxon>Chromadorea</taxon>
        <taxon>Rhabditida</taxon>
        <taxon>Rhabditina</taxon>
        <taxon>Diplogasteromorpha</taxon>
        <taxon>Diplogasteroidea</taxon>
        <taxon>Neodiplogasteridae</taxon>
        <taxon>Pristionchus</taxon>
    </lineage>
</organism>